<dbReference type="OrthoDB" id="418791at2759"/>
<reference evidence="8" key="1">
    <citation type="journal article" date="2015" name="Genome Announc.">
        <title>Draft genome sequence of the cellulolytic fungus Chaetomium globosum.</title>
        <authorList>
            <person name="Cuomo C.A."/>
            <person name="Untereiner W.A."/>
            <person name="Ma L.-J."/>
            <person name="Grabherr M."/>
            <person name="Birren B.W."/>
        </authorList>
    </citation>
    <scope>NUCLEOTIDE SEQUENCE [LARGE SCALE GENOMIC DNA]</scope>
    <source>
        <strain evidence="8">ATCC 6205 / CBS 148.51 / DSM 1962 / NBRC 6347 / NRRL 1970</strain>
    </source>
</reference>
<dbReference type="InterPro" id="IPR002034">
    <property type="entry name" value="AIPM/Hcit_synth_CS"/>
</dbReference>
<dbReference type="InterPro" id="IPR000891">
    <property type="entry name" value="PYR_CT"/>
</dbReference>
<protein>
    <recommendedName>
        <fullName evidence="3">2-isopropylmalate synthase</fullName>
        <ecNumber evidence="3">2.3.3.13</ecNumber>
    </recommendedName>
</protein>
<feature type="region of interest" description="Disordered" evidence="5">
    <location>
        <begin position="761"/>
        <end position="828"/>
    </location>
</feature>
<dbReference type="SUPFAM" id="SSF89000">
    <property type="entry name" value="post-HMGL domain-like"/>
    <property type="match status" value="1"/>
</dbReference>
<evidence type="ECO:0000256" key="2">
    <source>
        <dbReference type="ARBA" id="ARBA00009767"/>
    </source>
</evidence>
<evidence type="ECO:0000256" key="3">
    <source>
        <dbReference type="ARBA" id="ARBA00012973"/>
    </source>
</evidence>
<dbReference type="AlphaFoldDB" id="Q2GMU3"/>
<evidence type="ECO:0000259" key="6">
    <source>
        <dbReference type="PROSITE" id="PS50991"/>
    </source>
</evidence>
<dbReference type="VEuPathDB" id="FungiDB:CHGG_10711"/>
<dbReference type="PROSITE" id="PS00816">
    <property type="entry name" value="AIPM_HOMOCIT_SYNTH_2"/>
    <property type="match status" value="1"/>
</dbReference>
<dbReference type="Gene3D" id="3.30.160.270">
    <property type="match status" value="1"/>
</dbReference>
<sequence>MPMYEFLLSTTYGFLKLVLILFATPRLTRASDKYSAFKGPSLPDRTWPSNKITKPPRWLSTDLRDGNQALASPMMLVDIGFKEIEVGFPASSEMDFQFAQRCVLDGPPDVWLEVMTPCRKDFIRRTVDAVKGAKKIIVSLYIATSDNFIDTIFSTTREAQLRTAVEHARYLKTVTKDDPAHKDTTWALMWSPEAFSDTDPDFAIEICRAVKEAWEPSAEVPIILNLPATVEMSSPNIFADQVEIFSRGFSGDPTVCVSLHNHNDRGCAVAAAELGQLAGATRVEGCLFGNGERTGNVDLVTLALNLYTQGIDPGLDFSDLPRIRRIVEQLTQIPVHTRAPYAGDSVFVAYSGGHQDAINKGFKRWNATANDDKHGRPRPWKVPYLAMDPHDIGASYEAVIRVNSQSGKGGIAWVLSQALQLEAPKAILGAFSLAVKSESELKGRTLLPNEVTNLFLRQYNVQSQDQRVLSLVKTALNSSDSGSLVRVETVILVNGLARQLVGHGASTLDAVRFGLSAFADCRLEFTCAFGTPSAGIVNSNLPESSVIAIVMCSGGGRTTWGVKAAGTEEQATLLASLSAALAESECIRGSRGICSPCVGCRHPAPGCATPPHWRSTTSRSIWEWQVVVSYCAFGMEDANPSLPAPEGSIAFGKTRCGAFVAIYLENTKHGACAASQLQPQRRPSGQQNRDTETDFAWIRLQIIFADVGFLNKLFGFIQLGLDLTEDAAPTLYRVPVALVYWSPPLISKDGQIYESPWFSQRRGGKGVIQGGRSTSPMQSMHHPPFLGAPRTLSQQPKQGKDNGEARGTGVYDDRRMYPPRDSAHYGDP</sequence>
<dbReference type="InParanoid" id="Q2GMU3"/>
<dbReference type="PANTHER" id="PTHR46911:SF1">
    <property type="entry name" value="2-ISOPROPYLMALATE SYNTHASE"/>
    <property type="match status" value="1"/>
</dbReference>
<name>Q2GMU3_CHAGB</name>
<dbReference type="RefSeq" id="XP_001228638.1">
    <property type="nucleotide sequence ID" value="XM_001228637.1"/>
</dbReference>
<dbReference type="STRING" id="306901.Q2GMU3"/>
<dbReference type="SUPFAM" id="SSF51569">
    <property type="entry name" value="Aldolase"/>
    <property type="match status" value="1"/>
</dbReference>
<proteinExistence type="inferred from homology"/>
<dbReference type="PANTHER" id="PTHR46911">
    <property type="match status" value="1"/>
</dbReference>
<dbReference type="Pfam" id="PF00682">
    <property type="entry name" value="HMGL-like"/>
    <property type="match status" value="1"/>
</dbReference>
<dbReference type="InterPro" id="IPR036230">
    <property type="entry name" value="LeuA_allosteric_dom_sf"/>
</dbReference>
<evidence type="ECO:0000256" key="1">
    <source>
        <dbReference type="ARBA" id="ARBA00000064"/>
    </source>
</evidence>
<accession>Q2GMU3</accession>
<dbReference type="PROSITE" id="PS50991">
    <property type="entry name" value="PYR_CT"/>
    <property type="match status" value="1"/>
</dbReference>
<keyword evidence="8" id="KW-1185">Reference proteome</keyword>
<organism evidence="7 8">
    <name type="scientific">Chaetomium globosum (strain ATCC 6205 / CBS 148.51 / DSM 1962 / NBRC 6347 / NRRL 1970)</name>
    <name type="common">Soil fungus</name>
    <dbReference type="NCBI Taxonomy" id="306901"/>
    <lineage>
        <taxon>Eukaryota</taxon>
        <taxon>Fungi</taxon>
        <taxon>Dikarya</taxon>
        <taxon>Ascomycota</taxon>
        <taxon>Pezizomycotina</taxon>
        <taxon>Sordariomycetes</taxon>
        <taxon>Sordariomycetidae</taxon>
        <taxon>Sordariales</taxon>
        <taxon>Chaetomiaceae</taxon>
        <taxon>Chaetomium</taxon>
    </lineage>
</organism>
<dbReference type="OMA" id="VECVEYT"/>
<dbReference type="GeneID" id="4396696"/>
<dbReference type="NCBIfam" id="NF002991">
    <property type="entry name" value="PRK03739.1"/>
    <property type="match status" value="1"/>
</dbReference>
<dbReference type="Proteomes" id="UP000001056">
    <property type="component" value="Unassembled WGS sequence"/>
</dbReference>
<evidence type="ECO:0000256" key="5">
    <source>
        <dbReference type="SAM" id="MobiDB-lite"/>
    </source>
</evidence>
<feature type="domain" description="Pyruvate carboxyltransferase" evidence="6">
    <location>
        <begin position="56"/>
        <end position="321"/>
    </location>
</feature>
<comment type="similarity">
    <text evidence="2">Belongs to the alpha-IPM synthase/homocitrate synthase family. LeuA type 2 subfamily.</text>
</comment>
<dbReference type="GO" id="GO:0003852">
    <property type="term" value="F:2-isopropylmalate synthase activity"/>
    <property type="evidence" value="ECO:0007669"/>
    <property type="project" value="UniProtKB-EC"/>
</dbReference>
<evidence type="ECO:0000313" key="7">
    <source>
        <dbReference type="EMBL" id="EAQ84307.1"/>
    </source>
</evidence>
<dbReference type="EC" id="2.3.3.13" evidence="3"/>
<dbReference type="InterPro" id="IPR013785">
    <property type="entry name" value="Aldolase_TIM"/>
</dbReference>
<dbReference type="Pfam" id="PF22615">
    <property type="entry name" value="IPMS_D2"/>
    <property type="match status" value="1"/>
</dbReference>
<comment type="catalytic activity">
    <reaction evidence="1">
        <text>3-methyl-2-oxobutanoate + acetyl-CoA + H2O = (2S)-2-isopropylmalate + CoA + H(+)</text>
        <dbReference type="Rhea" id="RHEA:21524"/>
        <dbReference type="ChEBI" id="CHEBI:1178"/>
        <dbReference type="ChEBI" id="CHEBI:11851"/>
        <dbReference type="ChEBI" id="CHEBI:15377"/>
        <dbReference type="ChEBI" id="CHEBI:15378"/>
        <dbReference type="ChEBI" id="CHEBI:57287"/>
        <dbReference type="ChEBI" id="CHEBI:57288"/>
        <dbReference type="EC" id="2.3.3.13"/>
    </reaction>
</comment>
<feature type="compositionally biased region" description="Basic and acidic residues" evidence="5">
    <location>
        <begin position="811"/>
        <end position="828"/>
    </location>
</feature>
<dbReference type="InterPro" id="IPR054692">
    <property type="entry name" value="LeuA-like_post-cat"/>
</dbReference>
<dbReference type="GO" id="GO:0009098">
    <property type="term" value="P:L-leucine biosynthetic process"/>
    <property type="evidence" value="ECO:0007669"/>
    <property type="project" value="TreeGrafter"/>
</dbReference>
<evidence type="ECO:0000256" key="4">
    <source>
        <dbReference type="ARBA" id="ARBA00022679"/>
    </source>
</evidence>
<keyword evidence="4" id="KW-0808">Transferase</keyword>
<dbReference type="HOGENOM" id="CLU_342246_0_0_1"/>
<dbReference type="Gene3D" id="3.20.20.70">
    <property type="entry name" value="Aldolase class I"/>
    <property type="match status" value="1"/>
</dbReference>
<evidence type="ECO:0000313" key="8">
    <source>
        <dbReference type="Proteomes" id="UP000001056"/>
    </source>
</evidence>
<dbReference type="GO" id="GO:0005739">
    <property type="term" value="C:mitochondrion"/>
    <property type="evidence" value="ECO:0007669"/>
    <property type="project" value="TreeGrafter"/>
</dbReference>
<dbReference type="eggNOG" id="KOG2367">
    <property type="taxonomic scope" value="Eukaryota"/>
</dbReference>
<dbReference type="EMBL" id="CH408035">
    <property type="protein sequence ID" value="EAQ84307.1"/>
    <property type="molecule type" value="Genomic_DNA"/>
</dbReference>
<gene>
    <name evidence="7" type="ORF">CHGG_10711</name>
</gene>